<dbReference type="EMBL" id="LJUO01000101">
    <property type="protein sequence ID" value="KPK70122.1"/>
    <property type="molecule type" value="Genomic_DNA"/>
</dbReference>
<name>A0A0S8GER0_UNCW3</name>
<reference evidence="2 3" key="1">
    <citation type="journal article" date="2015" name="Microbiome">
        <title>Genomic resolution of linkages in carbon, nitrogen, and sulfur cycling among widespread estuary sediment bacteria.</title>
        <authorList>
            <person name="Baker B.J."/>
            <person name="Lazar C.S."/>
            <person name="Teske A.P."/>
            <person name="Dick G.J."/>
        </authorList>
    </citation>
    <scope>NUCLEOTIDE SEQUENCE [LARGE SCALE GENOMIC DNA]</scope>
    <source>
        <strain evidence="2">SM23_60</strain>
    </source>
</reference>
<accession>A0A0S8GER0</accession>
<evidence type="ECO:0000259" key="1">
    <source>
        <dbReference type="SMART" id="SM00871"/>
    </source>
</evidence>
<comment type="caution">
    <text evidence="2">The sequence shown here is derived from an EMBL/GenBank/DDBJ whole genome shotgun (WGS) entry which is preliminary data.</text>
</comment>
<evidence type="ECO:0000313" key="2">
    <source>
        <dbReference type="EMBL" id="KPK70122.1"/>
    </source>
</evidence>
<dbReference type="Pfam" id="PF06445">
    <property type="entry name" value="GyrI-like"/>
    <property type="match status" value="1"/>
</dbReference>
<dbReference type="Gene3D" id="3.20.80.10">
    <property type="entry name" value="Regulatory factor, effector binding domain"/>
    <property type="match status" value="1"/>
</dbReference>
<organism evidence="2 3">
    <name type="scientific">candidate division WOR_3 bacterium SM23_60</name>
    <dbReference type="NCBI Taxonomy" id="1703780"/>
    <lineage>
        <taxon>Bacteria</taxon>
        <taxon>Bacteria division WOR-3</taxon>
    </lineage>
</organism>
<dbReference type="SUPFAM" id="SSF55136">
    <property type="entry name" value="Probable bacterial effector-binding domain"/>
    <property type="match status" value="1"/>
</dbReference>
<feature type="domain" description="AraC effector-binding" evidence="1">
    <location>
        <begin position="3"/>
        <end position="149"/>
    </location>
</feature>
<dbReference type="InterPro" id="IPR010499">
    <property type="entry name" value="AraC_E-bd"/>
</dbReference>
<dbReference type="AlphaFoldDB" id="A0A0S8GER0"/>
<dbReference type="Proteomes" id="UP000051096">
    <property type="component" value="Unassembled WGS sequence"/>
</dbReference>
<dbReference type="InterPro" id="IPR029442">
    <property type="entry name" value="GyrI-like"/>
</dbReference>
<evidence type="ECO:0000313" key="3">
    <source>
        <dbReference type="Proteomes" id="UP000051096"/>
    </source>
</evidence>
<gene>
    <name evidence="2" type="ORF">AMJ87_09405</name>
</gene>
<protein>
    <recommendedName>
        <fullName evidence="1">AraC effector-binding domain-containing protein</fullName>
    </recommendedName>
</protein>
<proteinExistence type="predicted"/>
<dbReference type="InterPro" id="IPR011256">
    <property type="entry name" value="Reg_factor_effector_dom_sf"/>
</dbReference>
<sequence>MEPIIRFVKIKPIRVAVFHAEGKSPEPEAYNKMKVWAELKGLLKEPWINLVFGNNNPMPTPGKEEYGYDFKIAIPPAMELSGGVTEGEIPGGTYVVVRTNLANITEMWMWLYNWAETEGYHVKGHGVEEHLTGMGHPDTMLLDLWLPVAEPGE</sequence>
<dbReference type="SMART" id="SM00871">
    <property type="entry name" value="AraC_E_bind"/>
    <property type="match status" value="1"/>
</dbReference>